<dbReference type="Proteomes" id="UP000677228">
    <property type="component" value="Unassembled WGS sequence"/>
</dbReference>
<dbReference type="EMBL" id="CAJNOK010001712">
    <property type="protein sequence ID" value="CAF0826204.1"/>
    <property type="molecule type" value="Genomic_DNA"/>
</dbReference>
<evidence type="ECO:0000313" key="3">
    <source>
        <dbReference type="EMBL" id="CAF3610713.1"/>
    </source>
</evidence>
<organism evidence="2 5">
    <name type="scientific">Didymodactylos carnosus</name>
    <dbReference type="NCBI Taxonomy" id="1234261"/>
    <lineage>
        <taxon>Eukaryota</taxon>
        <taxon>Metazoa</taxon>
        <taxon>Spiralia</taxon>
        <taxon>Gnathifera</taxon>
        <taxon>Rotifera</taxon>
        <taxon>Eurotatoria</taxon>
        <taxon>Bdelloidea</taxon>
        <taxon>Philodinida</taxon>
        <taxon>Philodinidae</taxon>
        <taxon>Didymodactylos</taxon>
    </lineage>
</organism>
<evidence type="ECO:0000313" key="1">
    <source>
        <dbReference type="EMBL" id="CAF0826204.1"/>
    </source>
</evidence>
<name>A0A815GB72_9BILA</name>
<dbReference type="Proteomes" id="UP000663829">
    <property type="component" value="Unassembled WGS sequence"/>
</dbReference>
<comment type="caution">
    <text evidence="2">The sequence shown here is derived from an EMBL/GenBank/DDBJ whole genome shotgun (WGS) entry which is preliminary data.</text>
</comment>
<protein>
    <submittedName>
        <fullName evidence="2">Uncharacterized protein</fullName>
    </submittedName>
</protein>
<dbReference type="Proteomes" id="UP000681722">
    <property type="component" value="Unassembled WGS sequence"/>
</dbReference>
<evidence type="ECO:0000313" key="5">
    <source>
        <dbReference type="Proteomes" id="UP000663829"/>
    </source>
</evidence>
<evidence type="ECO:0000313" key="4">
    <source>
        <dbReference type="EMBL" id="CAF4194067.1"/>
    </source>
</evidence>
<dbReference type="EMBL" id="CAJOBC010056255">
    <property type="protein sequence ID" value="CAF4194067.1"/>
    <property type="molecule type" value="Genomic_DNA"/>
</dbReference>
<sequence>MGECGEGIYKLIDPYRWIKISMYFPQFSCNEASVTVTSPPYLEREEMTVQKELLAQRINSAGSAGRRLIVLCRDQRIAAYLAIRYSGLNNRFGLGLFSDNRVIVVATDYLLTQLIDDNDESFVFY</sequence>
<reference evidence="2" key="1">
    <citation type="submission" date="2021-02" db="EMBL/GenBank/DDBJ databases">
        <authorList>
            <person name="Nowell W R."/>
        </authorList>
    </citation>
    <scope>NUCLEOTIDE SEQUENCE</scope>
</reference>
<dbReference type="EMBL" id="CAJOBA010001712">
    <property type="protein sequence ID" value="CAF3610713.1"/>
    <property type="molecule type" value="Genomic_DNA"/>
</dbReference>
<evidence type="ECO:0000313" key="2">
    <source>
        <dbReference type="EMBL" id="CAF1336541.1"/>
    </source>
</evidence>
<dbReference type="AlphaFoldDB" id="A0A815GB72"/>
<keyword evidence="5" id="KW-1185">Reference proteome</keyword>
<gene>
    <name evidence="2" type="ORF">GPM918_LOCUS30216</name>
    <name evidence="1" type="ORF">OVA965_LOCUS5909</name>
    <name evidence="4" type="ORF">SRO942_LOCUS30821</name>
    <name evidence="3" type="ORF">TMI583_LOCUS5906</name>
</gene>
<accession>A0A815GB72</accession>
<proteinExistence type="predicted"/>
<dbReference type="Proteomes" id="UP000682733">
    <property type="component" value="Unassembled WGS sequence"/>
</dbReference>
<dbReference type="EMBL" id="CAJNOQ010014181">
    <property type="protein sequence ID" value="CAF1336541.1"/>
    <property type="molecule type" value="Genomic_DNA"/>
</dbReference>